<gene>
    <name evidence="1" type="ORF">M0R89_10220</name>
</gene>
<proteinExistence type="predicted"/>
<dbReference type="RefSeq" id="WP_248648982.1">
    <property type="nucleotide sequence ID" value="NZ_CP096659.1"/>
</dbReference>
<accession>A0A8U0HQA2</accession>
<organism evidence="1 2">
    <name type="scientific">Halorussus limi</name>
    <dbReference type="NCBI Taxonomy" id="2938695"/>
    <lineage>
        <taxon>Archaea</taxon>
        <taxon>Methanobacteriati</taxon>
        <taxon>Methanobacteriota</taxon>
        <taxon>Stenosarchaea group</taxon>
        <taxon>Halobacteria</taxon>
        <taxon>Halobacteriales</taxon>
        <taxon>Haladaptataceae</taxon>
        <taxon>Halorussus</taxon>
    </lineage>
</organism>
<dbReference type="EMBL" id="CP096659">
    <property type="protein sequence ID" value="UPV72923.1"/>
    <property type="molecule type" value="Genomic_DNA"/>
</dbReference>
<reference evidence="1 2" key="1">
    <citation type="submission" date="2022-04" db="EMBL/GenBank/DDBJ databases">
        <title>Diverse halophilic archaea isolated from saline environments.</title>
        <authorList>
            <person name="Cui H.-L."/>
        </authorList>
    </citation>
    <scope>NUCLEOTIDE SEQUENCE [LARGE SCALE GENOMIC DNA]</scope>
    <source>
        <strain evidence="1 2">XZYJT49</strain>
    </source>
</reference>
<dbReference type="GeneID" id="72185577"/>
<dbReference type="Proteomes" id="UP000830729">
    <property type="component" value="Chromosome"/>
</dbReference>
<protein>
    <submittedName>
        <fullName evidence="1">Uncharacterized protein</fullName>
    </submittedName>
</protein>
<sequence>MSPTVDDLRNEIRTAVGRYERVESTGFTKEALAAICEAVGYDIDANRLPSKSQMRAGILWRIGELDDDDPEDAPRSFRKADLEAIAEALRDQE</sequence>
<name>A0A8U0HQA2_9EURY</name>
<evidence type="ECO:0000313" key="1">
    <source>
        <dbReference type="EMBL" id="UPV72923.1"/>
    </source>
</evidence>
<keyword evidence="2" id="KW-1185">Reference proteome</keyword>
<dbReference type="KEGG" id="halx:M0R89_10220"/>
<dbReference type="AlphaFoldDB" id="A0A8U0HQA2"/>
<evidence type="ECO:0000313" key="2">
    <source>
        <dbReference type="Proteomes" id="UP000830729"/>
    </source>
</evidence>